<evidence type="ECO:0000256" key="3">
    <source>
        <dbReference type="ARBA" id="ARBA00023157"/>
    </source>
</evidence>
<feature type="region of interest" description="Disordered" evidence="5">
    <location>
        <begin position="176"/>
        <end position="197"/>
    </location>
</feature>
<dbReference type="OrthoDB" id="268594at2759"/>
<dbReference type="PANTHER" id="PTHR21107:SF2">
    <property type="entry name" value="CYTOCHROME C OXIDASE ASSEMBLY PROTEIN COX19"/>
    <property type="match status" value="1"/>
</dbReference>
<evidence type="ECO:0000259" key="6">
    <source>
        <dbReference type="Pfam" id="PF06747"/>
    </source>
</evidence>
<dbReference type="Pfam" id="PF06747">
    <property type="entry name" value="CHCH"/>
    <property type="match status" value="1"/>
</dbReference>
<evidence type="ECO:0000256" key="4">
    <source>
        <dbReference type="ARBA" id="ARBA00038223"/>
    </source>
</evidence>
<dbReference type="PROSITE" id="PS51808">
    <property type="entry name" value="CHCH"/>
    <property type="match status" value="1"/>
</dbReference>
<protein>
    <submittedName>
        <fullName evidence="7">Cytochrome c oxidase assembly protein cox19</fullName>
    </submittedName>
</protein>
<dbReference type="GO" id="GO:0005758">
    <property type="term" value="C:mitochondrial intermembrane space"/>
    <property type="evidence" value="ECO:0007669"/>
    <property type="project" value="TreeGrafter"/>
</dbReference>
<sequence length="669" mass="73083">MAAAVTAAPTCLADGCCCCEDIPLVRSILALHQQLMSGLILSDEGRSLLGEADEKLASLPGAPPATATAAAPRLAADSTEERLEEANGSIPPYEHQIIQAHFEEYADTAVQRDVSTNLTPRHQEMIDDGLGVHPRGIEPTPFPISDDALHERLTILEEAVAGAMLGSHDYQLAPTPAAAGSGGNIADETASGEKERLSSMREEFSEFRVRSELCMEDLANAIEENKRDIAQLHAGIEECRHLVGHSPNRIHRGSSRAETGHRSVGGVEDKLDEGNSEEQIADGEPTGREETLEETCEVGRPVGGGRGDKNSKGQLHLGDRLHSAESNWAAALSEPPATNSAMLLASELQGVAKQISDLEGIVCNLARGVARLAQVVGVFPRLQESQHDDEVDVDVELLQWQDCANNMVSSTAAASSMLSQFCTREHGSTKRRGGAMGFGRFMVTLRMVGPTCEAPHLEERCGQGEEGVHSVLWWGRPPANFSAYRMPRYVQAEQHGQCKPFEEKIAASAAEDKGSFPLDHFNQCKQIHDKYLKCLRKHKNDNRSCRFLAKEYLQCRMDHGLMAPEPMERLGFTPEDDRAHKPRDVRADTVREDKGWLAGRELLEARGWVRPRMFGGGVWGGNKLDNLFLTGPSVVQGNSDVQLRKVAGSNPTTIFSVSIYHRVPSFVFQ</sequence>
<dbReference type="PANTHER" id="PTHR21107">
    <property type="entry name" value="CYTOCHROME C OXIDASE ASSEMBLY PROTEIN COX19"/>
    <property type="match status" value="1"/>
</dbReference>
<feature type="domain" description="CHCH" evidence="6">
    <location>
        <begin position="524"/>
        <end position="557"/>
    </location>
</feature>
<evidence type="ECO:0000256" key="2">
    <source>
        <dbReference type="ARBA" id="ARBA00022490"/>
    </source>
</evidence>
<feature type="region of interest" description="Disordered" evidence="5">
    <location>
        <begin position="246"/>
        <end position="315"/>
    </location>
</feature>
<keyword evidence="2" id="KW-0963">Cytoplasm</keyword>
<feature type="compositionally biased region" description="Basic and acidic residues" evidence="5">
    <location>
        <begin position="306"/>
        <end position="315"/>
    </location>
</feature>
<proteinExistence type="inferred from homology"/>
<evidence type="ECO:0000256" key="1">
    <source>
        <dbReference type="ARBA" id="ARBA00004496"/>
    </source>
</evidence>
<dbReference type="AlphaFoldDB" id="A0A7J6M0X9"/>
<gene>
    <name evidence="7" type="primary">COX19</name>
    <name evidence="7" type="ORF">FOZ61_000415</name>
</gene>
<accession>A0A7J6M0X9</accession>
<dbReference type="EMBL" id="JABAHT010000107">
    <property type="protein sequence ID" value="KAF4664870.1"/>
    <property type="molecule type" value="Genomic_DNA"/>
</dbReference>
<dbReference type="InterPro" id="IPR051383">
    <property type="entry name" value="COX19"/>
</dbReference>
<comment type="caution">
    <text evidence="7">The sequence shown here is derived from an EMBL/GenBank/DDBJ whole genome shotgun (WGS) entry which is preliminary data.</text>
</comment>
<name>A0A7J6M0X9_PEROL</name>
<keyword evidence="3" id="KW-1015">Disulfide bond</keyword>
<comment type="subcellular location">
    <subcellularLocation>
        <location evidence="1">Cytoplasm</location>
    </subcellularLocation>
</comment>
<evidence type="ECO:0000313" key="8">
    <source>
        <dbReference type="Proteomes" id="UP000570595"/>
    </source>
</evidence>
<evidence type="ECO:0000256" key="5">
    <source>
        <dbReference type="SAM" id="MobiDB-lite"/>
    </source>
</evidence>
<comment type="similarity">
    <text evidence="4">Belongs to the COX19 family.</text>
</comment>
<evidence type="ECO:0000313" key="7">
    <source>
        <dbReference type="EMBL" id="KAF4664870.1"/>
    </source>
</evidence>
<organism evidence="7 8">
    <name type="scientific">Perkinsus olseni</name>
    <name type="common">Perkinsus atlanticus</name>
    <dbReference type="NCBI Taxonomy" id="32597"/>
    <lineage>
        <taxon>Eukaryota</taxon>
        <taxon>Sar</taxon>
        <taxon>Alveolata</taxon>
        <taxon>Perkinsozoa</taxon>
        <taxon>Perkinsea</taxon>
        <taxon>Perkinsida</taxon>
        <taxon>Perkinsidae</taxon>
        <taxon>Perkinsus</taxon>
    </lineage>
</organism>
<reference evidence="7 8" key="1">
    <citation type="submission" date="2020-04" db="EMBL/GenBank/DDBJ databases">
        <title>Perkinsus olseni comparative genomics.</title>
        <authorList>
            <person name="Bogema D.R."/>
        </authorList>
    </citation>
    <scope>NUCLEOTIDE SEQUENCE [LARGE SCALE GENOMIC DNA]</scope>
    <source>
        <strain evidence="7">ATCC PRA-179</strain>
    </source>
</reference>
<dbReference type="GO" id="GO:0033617">
    <property type="term" value="P:mitochondrial respiratory chain complex IV assembly"/>
    <property type="evidence" value="ECO:0007669"/>
    <property type="project" value="TreeGrafter"/>
</dbReference>
<dbReference type="Proteomes" id="UP000570595">
    <property type="component" value="Unassembled WGS sequence"/>
</dbReference>
<dbReference type="InterPro" id="IPR010625">
    <property type="entry name" value="CHCH"/>
</dbReference>